<evidence type="ECO:0000259" key="15">
    <source>
        <dbReference type="PROSITE" id="PS51873"/>
    </source>
</evidence>
<dbReference type="CDD" id="cd22582">
    <property type="entry name" value="BRcat_RBR_unk"/>
    <property type="match status" value="2"/>
</dbReference>
<evidence type="ECO:0000256" key="9">
    <source>
        <dbReference type="ARBA" id="ARBA00022737"/>
    </source>
</evidence>
<dbReference type="UniPathway" id="UPA00143"/>
<feature type="domain" description="RING-type" evidence="15">
    <location>
        <begin position="352"/>
        <end position="536"/>
    </location>
</feature>
<dbReference type="InterPro" id="IPR013083">
    <property type="entry name" value="Znf_RING/FYVE/PHD"/>
</dbReference>
<evidence type="ECO:0000256" key="13">
    <source>
        <dbReference type="PROSITE-ProRule" id="PRU00175"/>
    </source>
</evidence>
<dbReference type="Gene3D" id="3.30.40.10">
    <property type="entry name" value="Zinc/RING finger domain, C3HC4 (zinc finger)"/>
    <property type="match status" value="2"/>
</dbReference>
<dbReference type="PANTHER" id="PTHR11685">
    <property type="entry name" value="RBR FAMILY RING FINGER AND IBR DOMAIN-CONTAINING"/>
    <property type="match status" value="1"/>
</dbReference>
<keyword evidence="10 13" id="KW-0863">Zinc-finger</keyword>
<keyword evidence="7" id="KW-0808">Transferase</keyword>
<evidence type="ECO:0000256" key="8">
    <source>
        <dbReference type="ARBA" id="ARBA00022723"/>
    </source>
</evidence>
<dbReference type="Pfam" id="PF01485">
    <property type="entry name" value="IBR"/>
    <property type="match status" value="3"/>
</dbReference>
<dbReference type="SUPFAM" id="SSF57850">
    <property type="entry name" value="RING/U-box"/>
    <property type="match status" value="6"/>
</dbReference>
<dbReference type="PROSITE" id="PS51873">
    <property type="entry name" value="TRIAD"/>
    <property type="match status" value="2"/>
</dbReference>
<evidence type="ECO:0000313" key="16">
    <source>
        <dbReference type="EMBL" id="RDX78316.1"/>
    </source>
</evidence>
<evidence type="ECO:0000256" key="10">
    <source>
        <dbReference type="ARBA" id="ARBA00022771"/>
    </source>
</evidence>
<dbReference type="EC" id="2.3.2.31" evidence="6"/>
<comment type="cofactor">
    <cofactor evidence="2">
        <name>Zn(2+)</name>
        <dbReference type="ChEBI" id="CHEBI:29105"/>
    </cofactor>
</comment>
<dbReference type="AlphaFoldDB" id="A0A371FJ54"/>
<organism evidence="16 17">
    <name type="scientific">Mucuna pruriens</name>
    <name type="common">Velvet bean</name>
    <name type="synonym">Dolichos pruriens</name>
    <dbReference type="NCBI Taxonomy" id="157652"/>
    <lineage>
        <taxon>Eukaryota</taxon>
        <taxon>Viridiplantae</taxon>
        <taxon>Streptophyta</taxon>
        <taxon>Embryophyta</taxon>
        <taxon>Tracheophyta</taxon>
        <taxon>Spermatophyta</taxon>
        <taxon>Magnoliopsida</taxon>
        <taxon>eudicotyledons</taxon>
        <taxon>Gunneridae</taxon>
        <taxon>Pentapetalae</taxon>
        <taxon>rosids</taxon>
        <taxon>fabids</taxon>
        <taxon>Fabales</taxon>
        <taxon>Fabaceae</taxon>
        <taxon>Papilionoideae</taxon>
        <taxon>50 kb inversion clade</taxon>
        <taxon>NPAAA clade</taxon>
        <taxon>indigoferoid/millettioid clade</taxon>
        <taxon>Phaseoleae</taxon>
        <taxon>Mucuna</taxon>
    </lineage>
</organism>
<feature type="non-terminal residue" evidence="16">
    <location>
        <position position="536"/>
    </location>
</feature>
<feature type="domain" description="RING-type" evidence="14">
    <location>
        <begin position="356"/>
        <end position="401"/>
    </location>
</feature>
<reference evidence="16" key="1">
    <citation type="submission" date="2018-05" db="EMBL/GenBank/DDBJ databases">
        <title>Draft genome of Mucuna pruriens seed.</title>
        <authorList>
            <person name="Nnadi N.E."/>
            <person name="Vos R."/>
            <person name="Hasami M.H."/>
            <person name="Devisetty U.K."/>
            <person name="Aguiy J.C."/>
        </authorList>
    </citation>
    <scope>NUCLEOTIDE SEQUENCE [LARGE SCALE GENOMIC DNA]</scope>
    <source>
        <strain evidence="16">JCA_2017</strain>
    </source>
</reference>
<dbReference type="GO" id="GO:0008270">
    <property type="term" value="F:zinc ion binding"/>
    <property type="evidence" value="ECO:0007669"/>
    <property type="project" value="UniProtKB-KW"/>
</dbReference>
<dbReference type="PROSITE" id="PS00518">
    <property type="entry name" value="ZF_RING_1"/>
    <property type="match status" value="2"/>
</dbReference>
<dbReference type="EMBL" id="QJKJ01008906">
    <property type="protein sequence ID" value="RDX78316.1"/>
    <property type="molecule type" value="Genomic_DNA"/>
</dbReference>
<evidence type="ECO:0000256" key="11">
    <source>
        <dbReference type="ARBA" id="ARBA00022786"/>
    </source>
</evidence>
<gene>
    <name evidence="16" type="primary">RNF144A</name>
    <name evidence="16" type="ORF">CR513_41424</name>
</gene>
<protein>
    <recommendedName>
        <fullName evidence="6">RBR-type E3 ubiquitin transferase</fullName>
        <ecNumber evidence="6">2.3.2.31</ecNumber>
    </recommendedName>
</protein>
<dbReference type="FunFam" id="3.30.40.10:FF:000230">
    <property type="entry name" value="RBR-type E3 ubiquitin transferase"/>
    <property type="match status" value="2"/>
</dbReference>
<proteinExistence type="inferred from homology"/>
<evidence type="ECO:0000256" key="2">
    <source>
        <dbReference type="ARBA" id="ARBA00001947"/>
    </source>
</evidence>
<keyword evidence="11" id="KW-0833">Ubl conjugation pathway</keyword>
<sequence>MEGTSSASMTLTSTPEDLYLVDDFYFSALYDAEEIFPISDEKYAEELQLQETLYSSAISSTRVNNQVIQVDVDVDGDTPSRTFKRKQKEIGESSQVRCGICMDGKPGEEMFSNQNCSHAFCNDCIGIYVASKIQENISMVKCPDPKCTGVLESQYCRSIIPEEVFDRWENALCENLVLGSQKFYCPFKDCSAMLISDAEEVVTSSECPYCNRLFCAQCKVSWHAGIDCMEFRSLKQYEREREDLMVMELAKDKSWRRCPKCNFYVEKSGGCSHISCRCGNEFCYACGSSWTLHDTEEIFPVSYEKNKEKLKLQEALYYSPMSGTEAKNGVIQVGDTPLGTLKRNQKGTDESSQVYCGICMDGKPGEEMFRNQNCLHSFCNDCIGMYVATKIRENISIIKCPDPICREILDSQYCRSIIPKEVFDRWQNTLCENLVPGSQKFYCPFKDCSAMLIYDAEEVVTSSECPHCNRLFCAQCKAPWHAGIDCREFQSMQQHERAREDLMLMELAKNKRWKRCPECNFFVEKTGGCSEITCSF</sequence>
<evidence type="ECO:0000256" key="1">
    <source>
        <dbReference type="ARBA" id="ARBA00001798"/>
    </source>
</evidence>
<dbReference type="GO" id="GO:0016567">
    <property type="term" value="P:protein ubiquitination"/>
    <property type="evidence" value="ECO:0007669"/>
    <property type="project" value="UniProtKB-UniPathway"/>
</dbReference>
<evidence type="ECO:0000256" key="4">
    <source>
        <dbReference type="ARBA" id="ARBA00004906"/>
    </source>
</evidence>
<feature type="domain" description="RING-type" evidence="15">
    <location>
        <begin position="94"/>
        <end position="305"/>
    </location>
</feature>
<evidence type="ECO:0000256" key="6">
    <source>
        <dbReference type="ARBA" id="ARBA00012251"/>
    </source>
</evidence>
<keyword evidence="8" id="KW-0479">Metal-binding</keyword>
<dbReference type="InterPro" id="IPR044066">
    <property type="entry name" value="TRIAD_supradom"/>
</dbReference>
<keyword evidence="12" id="KW-0862">Zinc</keyword>
<evidence type="ECO:0000259" key="14">
    <source>
        <dbReference type="PROSITE" id="PS50089"/>
    </source>
</evidence>
<dbReference type="Gene3D" id="2.20.25.20">
    <property type="match status" value="1"/>
</dbReference>
<dbReference type="CDD" id="cd22584">
    <property type="entry name" value="Rcat_RBR_unk"/>
    <property type="match status" value="1"/>
</dbReference>
<dbReference type="PROSITE" id="PS50089">
    <property type="entry name" value="ZF_RING_2"/>
    <property type="match status" value="2"/>
</dbReference>
<evidence type="ECO:0000256" key="3">
    <source>
        <dbReference type="ARBA" id="ARBA00003976"/>
    </source>
</evidence>
<evidence type="ECO:0000256" key="5">
    <source>
        <dbReference type="ARBA" id="ARBA00005884"/>
    </source>
</evidence>
<dbReference type="InterPro" id="IPR031127">
    <property type="entry name" value="E3_UB_ligase_RBR"/>
</dbReference>
<evidence type="ECO:0000256" key="12">
    <source>
        <dbReference type="ARBA" id="ARBA00022833"/>
    </source>
</evidence>
<dbReference type="SMART" id="SM00184">
    <property type="entry name" value="RING"/>
    <property type="match status" value="2"/>
</dbReference>
<dbReference type="Gene3D" id="1.20.120.1750">
    <property type="match status" value="2"/>
</dbReference>
<comment type="caution">
    <text evidence="16">The sequence shown here is derived from an EMBL/GenBank/DDBJ whole genome shotgun (WGS) entry which is preliminary data.</text>
</comment>
<feature type="non-terminal residue" evidence="16">
    <location>
        <position position="1"/>
    </location>
</feature>
<comment type="function">
    <text evidence="3">Might act as an E3 ubiquitin-protein ligase, or as part of E3 complex, which accepts ubiquitin from specific E2 ubiquitin-conjugating enzymes and then transfers it to substrates.</text>
</comment>
<name>A0A371FJ54_MUCPR</name>
<dbReference type="GO" id="GO:0061630">
    <property type="term" value="F:ubiquitin protein ligase activity"/>
    <property type="evidence" value="ECO:0007669"/>
    <property type="project" value="UniProtKB-EC"/>
</dbReference>
<keyword evidence="9" id="KW-0677">Repeat</keyword>
<dbReference type="InterPro" id="IPR002867">
    <property type="entry name" value="IBR_dom"/>
</dbReference>
<dbReference type="SMART" id="SM00647">
    <property type="entry name" value="IBR"/>
    <property type="match status" value="3"/>
</dbReference>
<dbReference type="InterPro" id="IPR017907">
    <property type="entry name" value="Znf_RING_CS"/>
</dbReference>
<feature type="domain" description="RING-type" evidence="14">
    <location>
        <begin position="98"/>
        <end position="146"/>
    </location>
</feature>
<comment type="catalytic activity">
    <reaction evidence="1">
        <text>[E2 ubiquitin-conjugating enzyme]-S-ubiquitinyl-L-cysteine + [acceptor protein]-L-lysine = [E2 ubiquitin-conjugating enzyme]-L-cysteine + [acceptor protein]-N(6)-ubiquitinyl-L-lysine.</text>
        <dbReference type="EC" id="2.3.2.31"/>
    </reaction>
</comment>
<evidence type="ECO:0000313" key="17">
    <source>
        <dbReference type="Proteomes" id="UP000257109"/>
    </source>
</evidence>
<dbReference type="Proteomes" id="UP000257109">
    <property type="component" value="Unassembled WGS sequence"/>
</dbReference>
<dbReference type="InterPro" id="IPR001841">
    <property type="entry name" value="Znf_RING"/>
</dbReference>
<dbReference type="OrthoDB" id="10009520at2759"/>
<comment type="similarity">
    <text evidence="5">Belongs to the RBR family. Ariadne subfamily.</text>
</comment>
<evidence type="ECO:0000256" key="7">
    <source>
        <dbReference type="ARBA" id="ARBA00022679"/>
    </source>
</evidence>
<comment type="pathway">
    <text evidence="4">Protein modification; protein ubiquitination.</text>
</comment>
<accession>A0A371FJ54</accession>
<dbReference type="STRING" id="157652.A0A371FJ54"/>
<keyword evidence="17" id="KW-1185">Reference proteome</keyword>